<feature type="region of interest" description="Disordered" evidence="1">
    <location>
        <begin position="60"/>
        <end position="93"/>
    </location>
</feature>
<organism evidence="2 3">
    <name type="scientific">Actinoplanes aureus</name>
    <dbReference type="NCBI Taxonomy" id="2792083"/>
    <lineage>
        <taxon>Bacteria</taxon>
        <taxon>Bacillati</taxon>
        <taxon>Actinomycetota</taxon>
        <taxon>Actinomycetes</taxon>
        <taxon>Micromonosporales</taxon>
        <taxon>Micromonosporaceae</taxon>
        <taxon>Actinoplanes</taxon>
    </lineage>
</organism>
<feature type="compositionally biased region" description="Polar residues" evidence="1">
    <location>
        <begin position="203"/>
        <end position="219"/>
    </location>
</feature>
<name>A0A931C9T5_9ACTN</name>
<proteinExistence type="predicted"/>
<feature type="compositionally biased region" description="Low complexity" evidence="1">
    <location>
        <begin position="221"/>
        <end position="234"/>
    </location>
</feature>
<evidence type="ECO:0000256" key="1">
    <source>
        <dbReference type="SAM" id="MobiDB-lite"/>
    </source>
</evidence>
<dbReference type="Proteomes" id="UP000598146">
    <property type="component" value="Unassembled WGS sequence"/>
</dbReference>
<feature type="compositionally biased region" description="Basic and acidic residues" evidence="1">
    <location>
        <begin position="326"/>
        <end position="357"/>
    </location>
</feature>
<feature type="region of interest" description="Disordered" evidence="1">
    <location>
        <begin position="203"/>
        <end position="253"/>
    </location>
</feature>
<protein>
    <submittedName>
        <fullName evidence="2">Uncharacterized protein</fullName>
    </submittedName>
</protein>
<reference evidence="2" key="1">
    <citation type="submission" date="2020-11" db="EMBL/GenBank/DDBJ databases">
        <title>Isolation and identification of active actinomycetes.</title>
        <authorList>
            <person name="Sun X."/>
        </authorList>
    </citation>
    <scope>NUCLEOTIDE SEQUENCE</scope>
    <source>
        <strain evidence="2">NEAU-A11</strain>
    </source>
</reference>
<feature type="region of interest" description="Disordered" evidence="1">
    <location>
        <begin position="281"/>
        <end position="357"/>
    </location>
</feature>
<feature type="compositionally biased region" description="Gly residues" evidence="1">
    <location>
        <begin position="77"/>
        <end position="92"/>
    </location>
</feature>
<sequence>MAGSAREEAERLVATILARAATGGLGAAVSGHSSSKPASGTGEADVLGILGESVAGLIGMVSGSGQPGGAQRDEGHQGGGDMSGGQQGGYQSGGHWATGSAECCVCPVCKVIAAMRDPSPETAERLATSAGDIANGVAGLMRAFSGIATQRPRPPAPRETPQPRPTNPDSVWSAATAKDEPAATAQDEPIATAQGEPIATAQGEPTATAQDEPTATAQGEPTATAQDAPTATAPHEVPGTEPTDPWAAASAADARHAAAAARARAVAAEEAVARAVEQARQAAAEAAKQTTRPGGTPDHGGAGFRTGSGSDVWAMATSEAAATDAAAHRSVDHDLGAPAPEDRDAAPGDDARAGDAV</sequence>
<feature type="compositionally biased region" description="Low complexity" evidence="1">
    <location>
        <begin position="314"/>
        <end position="325"/>
    </location>
</feature>
<evidence type="ECO:0000313" key="2">
    <source>
        <dbReference type="EMBL" id="MBG0563407.1"/>
    </source>
</evidence>
<dbReference type="AlphaFoldDB" id="A0A931C9T5"/>
<accession>A0A931C9T5</accession>
<comment type="caution">
    <text evidence="2">The sequence shown here is derived from an EMBL/GenBank/DDBJ whole genome shotgun (WGS) entry which is preliminary data.</text>
</comment>
<feature type="region of interest" description="Disordered" evidence="1">
    <location>
        <begin position="147"/>
        <end position="186"/>
    </location>
</feature>
<keyword evidence="3" id="KW-1185">Reference proteome</keyword>
<dbReference type="EMBL" id="JADQTO010000008">
    <property type="protein sequence ID" value="MBG0563407.1"/>
    <property type="molecule type" value="Genomic_DNA"/>
</dbReference>
<gene>
    <name evidence="2" type="ORF">I4J89_18330</name>
</gene>
<dbReference type="RefSeq" id="WP_196415202.1">
    <property type="nucleotide sequence ID" value="NZ_JADQTO010000008.1"/>
</dbReference>
<feature type="compositionally biased region" description="Pro residues" evidence="1">
    <location>
        <begin position="152"/>
        <end position="166"/>
    </location>
</feature>
<evidence type="ECO:0000313" key="3">
    <source>
        <dbReference type="Proteomes" id="UP000598146"/>
    </source>
</evidence>
<feature type="compositionally biased region" description="Gly residues" evidence="1">
    <location>
        <begin position="297"/>
        <end position="306"/>
    </location>
</feature>